<reference evidence="2" key="1">
    <citation type="journal article" date="2020" name="Sci. Rep.">
        <title>Chromosome-scale genome assembly for the duckweed Spirodela intermedia, integrating cytogenetic maps, PacBio and Oxford Nanopore libraries.</title>
        <authorList>
            <person name="Hoang P.T.N."/>
            <person name="Fiebig A."/>
            <person name="Novak P."/>
            <person name="Macas J."/>
            <person name="Cao H.X."/>
            <person name="Stepanenko A."/>
            <person name="Chen G."/>
            <person name="Borisjuk N."/>
            <person name="Scholz U."/>
            <person name="Schubert I."/>
        </authorList>
    </citation>
    <scope>NUCLEOTIDE SEQUENCE [LARGE SCALE GENOMIC DNA]</scope>
</reference>
<dbReference type="Proteomes" id="UP001189122">
    <property type="component" value="Unassembled WGS sequence"/>
</dbReference>
<evidence type="ECO:0000313" key="2">
    <source>
        <dbReference type="Proteomes" id="UP001189122"/>
    </source>
</evidence>
<protein>
    <recommendedName>
        <fullName evidence="3">Integrase catalytic domain-containing protein</fullName>
    </recommendedName>
</protein>
<sequence>MTTPYHPQANGQVETPSLVCTTTPCPIAGCPLVMWKGSGVRVPCWSQSRAARAPARGLLPDCTSDPLAQARRVLPLLGYLVG</sequence>
<name>A0ABN7EAX0_SPIIN</name>
<comment type="caution">
    <text evidence="1">The sequence shown here is derived from an EMBL/GenBank/DDBJ whole genome shotgun (WGS) entry which is preliminary data.</text>
</comment>
<proteinExistence type="predicted"/>
<organism evidence="1 2">
    <name type="scientific">Spirodela intermedia</name>
    <name type="common">Intermediate duckweed</name>
    <dbReference type="NCBI Taxonomy" id="51605"/>
    <lineage>
        <taxon>Eukaryota</taxon>
        <taxon>Viridiplantae</taxon>
        <taxon>Streptophyta</taxon>
        <taxon>Embryophyta</taxon>
        <taxon>Tracheophyta</taxon>
        <taxon>Spermatophyta</taxon>
        <taxon>Magnoliopsida</taxon>
        <taxon>Liliopsida</taxon>
        <taxon>Araceae</taxon>
        <taxon>Lemnoideae</taxon>
        <taxon>Spirodela</taxon>
    </lineage>
</organism>
<dbReference type="EMBL" id="CACRZD030000115">
    <property type="protein sequence ID" value="CAA6674487.1"/>
    <property type="molecule type" value="Genomic_DNA"/>
</dbReference>
<evidence type="ECO:0000313" key="1">
    <source>
        <dbReference type="EMBL" id="CAA6674487.1"/>
    </source>
</evidence>
<gene>
    <name evidence="1" type="ORF">SI7747_UN020845</name>
</gene>
<evidence type="ECO:0008006" key="3">
    <source>
        <dbReference type="Google" id="ProtNLM"/>
    </source>
</evidence>
<accession>A0ABN7EAX0</accession>
<keyword evidence="2" id="KW-1185">Reference proteome</keyword>